<sequence>MATLKERLRDTLATFDGACKLLDGQGSGKEYLLSSYLVQGSMKSYKSWEVDLQDGYKQQMKILNNELYDSAKDTIKLQKETTNYVVLCDEIKLPEFNFTRKSLEAVDKNDIDEELHQRVHLLLEENKNADTFKSAQIIGGEERSSALQVAPEASYRALFIHEFQYRARLRLKMQLLEKIRDMVSADQALWNERNREVSLFLNDRLVKMMDAVKQITLELEDGSDVDVEMT</sequence>
<dbReference type="AlphaFoldDB" id="A0A642URN2"/>
<dbReference type="VEuPathDB" id="FungiDB:DIURU_001974"/>
<proteinExistence type="predicted"/>
<dbReference type="OrthoDB" id="4094291at2759"/>
<dbReference type="RefSeq" id="XP_034013107.1">
    <property type="nucleotide sequence ID" value="XM_034154574.1"/>
</dbReference>
<accession>A0A642URN2</accession>
<evidence type="ECO:0000313" key="1">
    <source>
        <dbReference type="EMBL" id="KAA8904022.1"/>
    </source>
</evidence>
<evidence type="ECO:0000313" key="2">
    <source>
        <dbReference type="Proteomes" id="UP000449547"/>
    </source>
</evidence>
<reference evidence="1 2" key="1">
    <citation type="submission" date="2019-07" db="EMBL/GenBank/DDBJ databases">
        <title>Genome assembly of two rare yeast pathogens: Diutina rugosa and Trichomonascus ciferrii.</title>
        <authorList>
            <person name="Mixao V."/>
            <person name="Saus E."/>
            <person name="Hansen A."/>
            <person name="Lass-Flor C."/>
            <person name="Gabaldon T."/>
        </authorList>
    </citation>
    <scope>NUCLEOTIDE SEQUENCE [LARGE SCALE GENOMIC DNA]</scope>
    <source>
        <strain evidence="1 2">CBS 613</strain>
    </source>
</reference>
<dbReference type="Proteomes" id="UP000449547">
    <property type="component" value="Unassembled WGS sequence"/>
</dbReference>
<keyword evidence="2" id="KW-1185">Reference proteome</keyword>
<gene>
    <name evidence="1" type="ORF">DIURU_001974</name>
</gene>
<comment type="caution">
    <text evidence="1">The sequence shown here is derived from an EMBL/GenBank/DDBJ whole genome shotgun (WGS) entry which is preliminary data.</text>
</comment>
<protein>
    <submittedName>
        <fullName evidence="1">Uncharacterized protein</fullName>
    </submittedName>
</protein>
<organism evidence="1 2">
    <name type="scientific">Diutina rugosa</name>
    <name type="common">Yeast</name>
    <name type="synonym">Candida rugosa</name>
    <dbReference type="NCBI Taxonomy" id="5481"/>
    <lineage>
        <taxon>Eukaryota</taxon>
        <taxon>Fungi</taxon>
        <taxon>Dikarya</taxon>
        <taxon>Ascomycota</taxon>
        <taxon>Saccharomycotina</taxon>
        <taxon>Pichiomycetes</taxon>
        <taxon>Debaryomycetaceae</taxon>
        <taxon>Diutina</taxon>
    </lineage>
</organism>
<name>A0A642URN2_DIURU</name>
<dbReference type="EMBL" id="SWFT01000064">
    <property type="protein sequence ID" value="KAA8904022.1"/>
    <property type="molecule type" value="Genomic_DNA"/>
</dbReference>
<dbReference type="GeneID" id="54780625"/>